<dbReference type="GO" id="GO:0016491">
    <property type="term" value="F:oxidoreductase activity"/>
    <property type="evidence" value="ECO:0007669"/>
    <property type="project" value="UniProtKB-KW"/>
</dbReference>
<dbReference type="InterPro" id="IPR057326">
    <property type="entry name" value="KR_dom"/>
</dbReference>
<protein>
    <submittedName>
        <fullName evidence="7">3-oxoacyl-ACP reductase family protein</fullName>
        <ecNumber evidence="7">1.1.1.-</ecNumber>
    </submittedName>
    <submittedName>
        <fullName evidence="6">Dehydrogenases with different specificities (Related to short-chain alcohol dehydrogenases)</fullName>
    </submittedName>
</protein>
<evidence type="ECO:0000259" key="5">
    <source>
        <dbReference type="SMART" id="SM00822"/>
    </source>
</evidence>
<dbReference type="SUPFAM" id="SSF51735">
    <property type="entry name" value="NAD(P)-binding Rossmann-fold domains"/>
    <property type="match status" value="1"/>
</dbReference>
<accession>A0A023X0K9</accession>
<keyword evidence="3 7" id="KW-0560">Oxidoreductase</keyword>
<dbReference type="InterPro" id="IPR036291">
    <property type="entry name" value="NAD(P)-bd_dom_sf"/>
</dbReference>
<dbReference type="Proteomes" id="UP000025229">
    <property type="component" value="Chromosome"/>
</dbReference>
<dbReference type="SMART" id="SM00822">
    <property type="entry name" value="PKS_KR"/>
    <property type="match status" value="1"/>
</dbReference>
<dbReference type="InterPro" id="IPR020904">
    <property type="entry name" value="Sc_DH/Rdtase_CS"/>
</dbReference>
<dbReference type="PANTHER" id="PTHR42879">
    <property type="entry name" value="3-OXOACYL-(ACYL-CARRIER-PROTEIN) REDUCTASE"/>
    <property type="match status" value="1"/>
</dbReference>
<keyword evidence="8" id="KW-1185">Reference proteome</keyword>
<dbReference type="Gene3D" id="3.40.50.720">
    <property type="entry name" value="NAD(P)-binding Rossmann-like Domain"/>
    <property type="match status" value="1"/>
</dbReference>
<reference evidence="6 8" key="1">
    <citation type="submission" date="2014-03" db="EMBL/GenBank/DDBJ databases">
        <title>Complete genome sequence of the Radio-Resistant Rubrobacter radiotolerans RSPS-4.</title>
        <authorList>
            <person name="Egas C.C."/>
            <person name="Barroso C.C."/>
            <person name="Froufe H.J.C."/>
            <person name="Pacheco J.J."/>
            <person name="Albuquerque L.L."/>
            <person name="da Costa M.M.S."/>
        </authorList>
    </citation>
    <scope>NUCLEOTIDE SEQUENCE [LARGE SCALE GENOMIC DNA]</scope>
    <source>
        <strain evidence="6 8">RSPS-4</strain>
    </source>
</reference>
<evidence type="ECO:0000313" key="7">
    <source>
        <dbReference type="EMBL" id="MDX5893296.1"/>
    </source>
</evidence>
<evidence type="ECO:0000256" key="2">
    <source>
        <dbReference type="ARBA" id="ARBA00022857"/>
    </source>
</evidence>
<dbReference type="KEGG" id="rrd:RradSPS_0600"/>
<organism evidence="6 8">
    <name type="scientific">Rubrobacter radiotolerans</name>
    <name type="common">Arthrobacter radiotolerans</name>
    <dbReference type="NCBI Taxonomy" id="42256"/>
    <lineage>
        <taxon>Bacteria</taxon>
        <taxon>Bacillati</taxon>
        <taxon>Actinomycetota</taxon>
        <taxon>Rubrobacteria</taxon>
        <taxon>Rubrobacterales</taxon>
        <taxon>Rubrobacteraceae</taxon>
        <taxon>Rubrobacter</taxon>
    </lineage>
</organism>
<dbReference type="PRINTS" id="PR00080">
    <property type="entry name" value="SDRFAMILY"/>
</dbReference>
<dbReference type="AlphaFoldDB" id="A0A023X0K9"/>
<dbReference type="CDD" id="cd05333">
    <property type="entry name" value="BKR_SDR_c"/>
    <property type="match status" value="1"/>
</dbReference>
<dbReference type="PATRIC" id="fig|42256.3.peg.609"/>
<sequence length="247" mass="25922">MGSLEGSVAVVTGAGRGLGAAIAKDLAAGGAKVVVNYSRSKEPAEGVVKEIESNGGEAVAVQGDVSDPEQAKSLIDQAVEQYGKIDVLVNNAGITIDKTMKKMTPEDWDKVITVDLNSCFYTFKAAMEHLIESSGRVINISSFVGQAGNFGQANYSAAKAGVIGFTKTAAKEMARSGVTVNAICPGFIETDMFADVPEKVVEERIIPMIPLGRIGQPEDVAKAVRYLVVDGDYITGQTLNVNGGVYI</sequence>
<dbReference type="PANTHER" id="PTHR42879:SF2">
    <property type="entry name" value="3-OXOACYL-[ACYL-CARRIER-PROTEIN] REDUCTASE FABG"/>
    <property type="match status" value="1"/>
</dbReference>
<dbReference type="GO" id="GO:0032787">
    <property type="term" value="P:monocarboxylic acid metabolic process"/>
    <property type="evidence" value="ECO:0007669"/>
    <property type="project" value="UniProtKB-ARBA"/>
</dbReference>
<evidence type="ECO:0000256" key="3">
    <source>
        <dbReference type="ARBA" id="ARBA00023002"/>
    </source>
</evidence>
<dbReference type="EC" id="1.1.1.-" evidence="7"/>
<dbReference type="OrthoDB" id="286404at2"/>
<evidence type="ECO:0000313" key="8">
    <source>
        <dbReference type="Proteomes" id="UP000025229"/>
    </source>
</evidence>
<dbReference type="InterPro" id="IPR002347">
    <property type="entry name" value="SDR_fam"/>
</dbReference>
<dbReference type="RefSeq" id="WP_038680615.1">
    <property type="nucleotide sequence ID" value="NZ_CP007514.1"/>
</dbReference>
<dbReference type="PROSITE" id="PS00061">
    <property type="entry name" value="ADH_SHORT"/>
    <property type="match status" value="1"/>
</dbReference>
<dbReference type="PRINTS" id="PR00081">
    <property type="entry name" value="GDHRDH"/>
</dbReference>
<dbReference type="Pfam" id="PF00106">
    <property type="entry name" value="adh_short"/>
    <property type="match status" value="1"/>
</dbReference>
<dbReference type="Proteomes" id="UP001281130">
    <property type="component" value="Unassembled WGS sequence"/>
</dbReference>
<comment type="similarity">
    <text evidence="1 4">Belongs to the short-chain dehydrogenases/reductases (SDR) family.</text>
</comment>
<dbReference type="FunFam" id="3.40.50.720:FF:000115">
    <property type="entry name" value="3-oxoacyl-[acyl-carrier-protein] reductase FabG"/>
    <property type="match status" value="1"/>
</dbReference>
<dbReference type="NCBIfam" id="NF009466">
    <property type="entry name" value="PRK12826.1-2"/>
    <property type="match status" value="1"/>
</dbReference>
<evidence type="ECO:0000313" key="6">
    <source>
        <dbReference type="EMBL" id="AHY45883.1"/>
    </source>
</evidence>
<dbReference type="EMBL" id="JAWXXX010000001">
    <property type="protein sequence ID" value="MDX5893296.1"/>
    <property type="molecule type" value="Genomic_DNA"/>
</dbReference>
<dbReference type="STRING" id="42256.RradSPS_0600"/>
<proteinExistence type="inferred from homology"/>
<reference evidence="7" key="2">
    <citation type="submission" date="2023-11" db="EMBL/GenBank/DDBJ databases">
        <title>MicrobeMod: A computational toolkit for identifying prokaryotic methylation and restriction-modification with nanopore sequencing.</title>
        <authorList>
            <person name="Crits-Christoph A."/>
            <person name="Kang S.C."/>
            <person name="Lee H."/>
            <person name="Ostrov N."/>
        </authorList>
    </citation>
    <scope>NUCLEOTIDE SEQUENCE</scope>
    <source>
        <strain evidence="7">ATCC 51242</strain>
    </source>
</reference>
<name>A0A023X0K9_RUBRA</name>
<dbReference type="eggNOG" id="COG1028">
    <property type="taxonomic scope" value="Bacteria"/>
</dbReference>
<dbReference type="NCBIfam" id="NF005559">
    <property type="entry name" value="PRK07231.1"/>
    <property type="match status" value="1"/>
</dbReference>
<dbReference type="HOGENOM" id="CLU_010194_1_3_11"/>
<feature type="domain" description="Ketoreductase" evidence="5">
    <location>
        <begin position="7"/>
        <end position="186"/>
    </location>
</feature>
<keyword evidence="2" id="KW-0521">NADP</keyword>
<evidence type="ECO:0000256" key="4">
    <source>
        <dbReference type="RuleBase" id="RU000363"/>
    </source>
</evidence>
<dbReference type="InterPro" id="IPR050259">
    <property type="entry name" value="SDR"/>
</dbReference>
<gene>
    <name evidence="6" type="ORF">RradSPS_0600</name>
    <name evidence="7" type="ORF">SIL72_04555</name>
</gene>
<evidence type="ECO:0000256" key="1">
    <source>
        <dbReference type="ARBA" id="ARBA00006484"/>
    </source>
</evidence>
<dbReference type="EMBL" id="CP007514">
    <property type="protein sequence ID" value="AHY45883.1"/>
    <property type="molecule type" value="Genomic_DNA"/>
</dbReference>